<name>A0A094ZUL9_SCHHA</name>
<evidence type="ECO:0000313" key="1">
    <source>
        <dbReference type="EMBL" id="KGB36814.1"/>
    </source>
</evidence>
<gene>
    <name evidence="1" type="ORF">MS3_05137</name>
</gene>
<dbReference type="AlphaFoldDB" id="A0A094ZUL9"/>
<protein>
    <submittedName>
        <fullName evidence="1">Uncharacterized protein</fullName>
    </submittedName>
</protein>
<proteinExistence type="predicted"/>
<reference evidence="1" key="1">
    <citation type="journal article" date="2012" name="Nat. Genet.">
        <title>Whole-genome sequence of Schistosoma haematobium.</title>
        <authorList>
            <person name="Young N.D."/>
            <person name="Jex A.R."/>
            <person name="Li B."/>
            <person name="Liu S."/>
            <person name="Yang L."/>
            <person name="Xiong Z."/>
            <person name="Li Y."/>
            <person name="Cantacessi C."/>
            <person name="Hall R.S."/>
            <person name="Xu X."/>
            <person name="Chen F."/>
            <person name="Wu X."/>
            <person name="Zerlotini A."/>
            <person name="Oliveira G."/>
            <person name="Hofmann A."/>
            <person name="Zhang G."/>
            <person name="Fang X."/>
            <person name="Kang Y."/>
            <person name="Campbell B.E."/>
            <person name="Loukas A."/>
            <person name="Ranganathan S."/>
            <person name="Rollinson D."/>
            <person name="Rinaldi G."/>
            <person name="Brindley P.J."/>
            <person name="Yang H."/>
            <person name="Wang J."/>
            <person name="Wang J."/>
            <person name="Gasser R.B."/>
        </authorList>
    </citation>
    <scope>NUCLEOTIDE SEQUENCE [LARGE SCALE GENOMIC DNA]</scope>
</reference>
<sequence>MTENHEKGLDLLNYSVNLKFIIQIEDPVDKNHQLIVYNYFDDLKDSIDIVDIGQEEDGVDDDDE</sequence>
<accession>A0A094ZUL9</accession>
<organism evidence="1">
    <name type="scientific">Schistosoma haematobium</name>
    <name type="common">Blood fluke</name>
    <dbReference type="NCBI Taxonomy" id="6185"/>
    <lineage>
        <taxon>Eukaryota</taxon>
        <taxon>Metazoa</taxon>
        <taxon>Spiralia</taxon>
        <taxon>Lophotrochozoa</taxon>
        <taxon>Platyhelminthes</taxon>
        <taxon>Trematoda</taxon>
        <taxon>Digenea</taxon>
        <taxon>Strigeidida</taxon>
        <taxon>Schistosomatoidea</taxon>
        <taxon>Schistosomatidae</taxon>
        <taxon>Schistosoma</taxon>
    </lineage>
</organism>
<dbReference type="EMBL" id="KL250815">
    <property type="protein sequence ID" value="KGB36814.1"/>
    <property type="molecule type" value="Genomic_DNA"/>
</dbReference>